<evidence type="ECO:0000259" key="1">
    <source>
        <dbReference type="PROSITE" id="PS51186"/>
    </source>
</evidence>
<dbReference type="SUPFAM" id="SSF55729">
    <property type="entry name" value="Acyl-CoA N-acyltransferases (Nat)"/>
    <property type="match status" value="1"/>
</dbReference>
<dbReference type="CDD" id="cd04301">
    <property type="entry name" value="NAT_SF"/>
    <property type="match status" value="1"/>
</dbReference>
<dbReference type="EMBL" id="NBXA01000001">
    <property type="protein sequence ID" value="RFA17275.1"/>
    <property type="molecule type" value="Genomic_DNA"/>
</dbReference>
<feature type="domain" description="N-acetyltransferase" evidence="1">
    <location>
        <begin position="40"/>
        <end position="188"/>
    </location>
</feature>
<gene>
    <name evidence="3" type="ORF">B7R21_00615</name>
</gene>
<dbReference type="PROSITE" id="PS51462">
    <property type="entry name" value="NUDIX"/>
    <property type="match status" value="1"/>
</dbReference>
<evidence type="ECO:0000313" key="4">
    <source>
        <dbReference type="Proteomes" id="UP000256709"/>
    </source>
</evidence>
<evidence type="ECO:0000313" key="3">
    <source>
        <dbReference type="EMBL" id="RFA17275.1"/>
    </source>
</evidence>
<dbReference type="OrthoDB" id="9132139at2"/>
<dbReference type="Proteomes" id="UP000256709">
    <property type="component" value="Unassembled WGS sequence"/>
</dbReference>
<feature type="domain" description="Nudix hydrolase" evidence="2">
    <location>
        <begin position="208"/>
        <end position="338"/>
    </location>
</feature>
<proteinExistence type="predicted"/>
<dbReference type="PROSITE" id="PS51186">
    <property type="entry name" value="GNAT"/>
    <property type="match status" value="1"/>
</dbReference>
<organism evidence="3 4">
    <name type="scientific">Subtercola boreus</name>
    <dbReference type="NCBI Taxonomy" id="120213"/>
    <lineage>
        <taxon>Bacteria</taxon>
        <taxon>Bacillati</taxon>
        <taxon>Actinomycetota</taxon>
        <taxon>Actinomycetes</taxon>
        <taxon>Micrococcales</taxon>
        <taxon>Microbacteriaceae</taxon>
        <taxon>Subtercola</taxon>
    </lineage>
</organism>
<dbReference type="RefSeq" id="WP_116281312.1">
    <property type="nucleotide sequence ID" value="NZ_NBXA01000001.1"/>
</dbReference>
<dbReference type="InterPro" id="IPR000182">
    <property type="entry name" value="GNAT_dom"/>
</dbReference>
<dbReference type="Pfam" id="PF13302">
    <property type="entry name" value="Acetyltransf_3"/>
    <property type="match status" value="1"/>
</dbReference>
<dbReference type="GO" id="GO:0016747">
    <property type="term" value="F:acyltransferase activity, transferring groups other than amino-acyl groups"/>
    <property type="evidence" value="ECO:0007669"/>
    <property type="project" value="InterPro"/>
</dbReference>
<dbReference type="InterPro" id="IPR051531">
    <property type="entry name" value="N-acetyltransferase"/>
</dbReference>
<name>A0A3E0W657_9MICO</name>
<dbReference type="SUPFAM" id="SSF55811">
    <property type="entry name" value="Nudix"/>
    <property type="match status" value="1"/>
</dbReference>
<dbReference type="Gene3D" id="3.90.79.10">
    <property type="entry name" value="Nucleoside Triphosphate Pyrophosphohydrolase"/>
    <property type="match status" value="1"/>
</dbReference>
<dbReference type="AlphaFoldDB" id="A0A3E0W657"/>
<dbReference type="InterPro" id="IPR000086">
    <property type="entry name" value="NUDIX_hydrolase_dom"/>
</dbReference>
<comment type="caution">
    <text evidence="3">The sequence shown here is derived from an EMBL/GenBank/DDBJ whole genome shotgun (WGS) entry which is preliminary data.</text>
</comment>
<dbReference type="Pfam" id="PF00293">
    <property type="entry name" value="NUDIX"/>
    <property type="match status" value="1"/>
</dbReference>
<accession>A0A3E0W657</accession>
<dbReference type="InterPro" id="IPR016181">
    <property type="entry name" value="Acyl_CoA_acyltransferase"/>
</dbReference>
<reference evidence="3 4" key="1">
    <citation type="submission" date="2017-04" db="EMBL/GenBank/DDBJ databases">
        <title>Comparative genome analysis of Subtercola boreus.</title>
        <authorList>
            <person name="Cho Y.-J."/>
            <person name="Cho A."/>
            <person name="Kim O.-S."/>
            <person name="Lee J.-I."/>
        </authorList>
    </citation>
    <scope>NUCLEOTIDE SEQUENCE [LARGE SCALE GENOMIC DNA]</scope>
    <source>
        <strain evidence="3 4">P27444</strain>
    </source>
</reference>
<dbReference type="CDD" id="cd04690">
    <property type="entry name" value="NUDIX_Hydrolase"/>
    <property type="match status" value="1"/>
</dbReference>
<sequence length="338" mass="36828">MSSFAPIETERLTLRLLRASDAEDINAYQRLPEVVKFMFWEVRTLDETREHLARRLQTTALEADGDVLVVGVELSGTGEGLIPSRPRLIGEITVFLHSLSNAQAEIGWAFHPDFQGRGYASEAAGRMLDWAFTTLGVHRVEAHLDPRNTASAAVCRRLGMTPDALLRENLWFKGAWGDTAVYGILAAERAASVNTLRGGDSARADGMQAIRVAAVVLLRERRVLMVTARGRDVLYLPGGKIDAGETAAEALVRECREEIAVELDGASIRSLFTVTVQAHGEPEGRMVAMELFAATALDEPTASSEVDSVHWVTSTDAHRCPPAGVETLSRLVALDLID</sequence>
<protein>
    <recommendedName>
        <fullName evidence="5">GNAT family N-acetyltransferase</fullName>
    </recommendedName>
</protein>
<evidence type="ECO:0000259" key="2">
    <source>
        <dbReference type="PROSITE" id="PS51462"/>
    </source>
</evidence>
<dbReference type="PANTHER" id="PTHR43792">
    <property type="entry name" value="GNAT FAMILY, PUTATIVE (AFU_ORTHOLOGUE AFUA_3G00765)-RELATED-RELATED"/>
    <property type="match status" value="1"/>
</dbReference>
<evidence type="ECO:0008006" key="5">
    <source>
        <dbReference type="Google" id="ProtNLM"/>
    </source>
</evidence>
<dbReference type="Gene3D" id="3.40.630.30">
    <property type="match status" value="1"/>
</dbReference>
<dbReference type="InterPro" id="IPR015797">
    <property type="entry name" value="NUDIX_hydrolase-like_dom_sf"/>
</dbReference>